<dbReference type="EMBL" id="BKCJ010472205">
    <property type="protein sequence ID" value="GFA70482.1"/>
    <property type="molecule type" value="Genomic_DNA"/>
</dbReference>
<gene>
    <name evidence="1" type="ORF">Tci_642454</name>
</gene>
<protein>
    <submittedName>
        <fullName evidence="1">Uncharacterized protein</fullName>
    </submittedName>
</protein>
<evidence type="ECO:0000313" key="1">
    <source>
        <dbReference type="EMBL" id="GFA70482.1"/>
    </source>
</evidence>
<accession>A0A699K0X8</accession>
<sequence length="99" mass="10828">MGSMAASSSLCCSCIILSSSSIKTNHPLKTKINTFSTRPTKNKLITKAIKEETKPKIKNSSPDEVTQKLGLEAGLWKIALDLEKPMKLTFSAYIRSLSP</sequence>
<organism evidence="1">
    <name type="scientific">Tanacetum cinerariifolium</name>
    <name type="common">Dalmatian daisy</name>
    <name type="synonym">Chrysanthemum cinerariifolium</name>
    <dbReference type="NCBI Taxonomy" id="118510"/>
    <lineage>
        <taxon>Eukaryota</taxon>
        <taxon>Viridiplantae</taxon>
        <taxon>Streptophyta</taxon>
        <taxon>Embryophyta</taxon>
        <taxon>Tracheophyta</taxon>
        <taxon>Spermatophyta</taxon>
        <taxon>Magnoliopsida</taxon>
        <taxon>eudicotyledons</taxon>
        <taxon>Gunneridae</taxon>
        <taxon>Pentapetalae</taxon>
        <taxon>asterids</taxon>
        <taxon>campanulids</taxon>
        <taxon>Asterales</taxon>
        <taxon>Asteraceae</taxon>
        <taxon>Asteroideae</taxon>
        <taxon>Anthemideae</taxon>
        <taxon>Anthemidinae</taxon>
        <taxon>Tanacetum</taxon>
    </lineage>
</organism>
<comment type="caution">
    <text evidence="1">The sequence shown here is derived from an EMBL/GenBank/DDBJ whole genome shotgun (WGS) entry which is preliminary data.</text>
</comment>
<name>A0A699K0X8_TANCI</name>
<reference evidence="1" key="1">
    <citation type="journal article" date="2019" name="Sci. Rep.">
        <title>Draft genome of Tanacetum cinerariifolium, the natural source of mosquito coil.</title>
        <authorList>
            <person name="Yamashiro T."/>
            <person name="Shiraishi A."/>
            <person name="Satake H."/>
            <person name="Nakayama K."/>
        </authorList>
    </citation>
    <scope>NUCLEOTIDE SEQUENCE</scope>
</reference>
<proteinExistence type="predicted"/>
<dbReference type="AlphaFoldDB" id="A0A699K0X8"/>